<reference evidence="1" key="1">
    <citation type="submission" date="2023-03" db="EMBL/GenBank/DDBJ databases">
        <title>Massive genome expansion in bonnet fungi (Mycena s.s.) driven by repeated elements and novel gene families across ecological guilds.</title>
        <authorList>
            <consortium name="Lawrence Berkeley National Laboratory"/>
            <person name="Harder C.B."/>
            <person name="Miyauchi S."/>
            <person name="Viragh M."/>
            <person name="Kuo A."/>
            <person name="Thoen E."/>
            <person name="Andreopoulos B."/>
            <person name="Lu D."/>
            <person name="Skrede I."/>
            <person name="Drula E."/>
            <person name="Henrissat B."/>
            <person name="Morin E."/>
            <person name="Kohler A."/>
            <person name="Barry K."/>
            <person name="LaButti K."/>
            <person name="Morin E."/>
            <person name="Salamov A."/>
            <person name="Lipzen A."/>
            <person name="Mereny Z."/>
            <person name="Hegedus B."/>
            <person name="Baldrian P."/>
            <person name="Stursova M."/>
            <person name="Weitz H."/>
            <person name="Taylor A."/>
            <person name="Grigoriev I.V."/>
            <person name="Nagy L.G."/>
            <person name="Martin F."/>
            <person name="Kauserud H."/>
        </authorList>
    </citation>
    <scope>NUCLEOTIDE SEQUENCE</scope>
    <source>
        <strain evidence="1">CBHHK182m</strain>
    </source>
</reference>
<evidence type="ECO:0000313" key="1">
    <source>
        <dbReference type="EMBL" id="KAJ7716861.1"/>
    </source>
</evidence>
<evidence type="ECO:0000313" key="2">
    <source>
        <dbReference type="Proteomes" id="UP001215598"/>
    </source>
</evidence>
<organism evidence="1 2">
    <name type="scientific">Mycena metata</name>
    <dbReference type="NCBI Taxonomy" id="1033252"/>
    <lineage>
        <taxon>Eukaryota</taxon>
        <taxon>Fungi</taxon>
        <taxon>Dikarya</taxon>
        <taxon>Basidiomycota</taxon>
        <taxon>Agaricomycotina</taxon>
        <taxon>Agaricomycetes</taxon>
        <taxon>Agaricomycetidae</taxon>
        <taxon>Agaricales</taxon>
        <taxon>Marasmiineae</taxon>
        <taxon>Mycenaceae</taxon>
        <taxon>Mycena</taxon>
    </lineage>
</organism>
<dbReference type="Proteomes" id="UP001215598">
    <property type="component" value="Unassembled WGS sequence"/>
</dbReference>
<sequence>MQKDNDLGTRYGQTDPAPDDWKVLFQRRQRWITGRGVIVRKNGQKHIRIQSFSHCNTAISTHVKFGPQLMPQLGAPTRRKLRQELGHNIGVGVEIVRCSTTYHPTSAPVSVPTRCLNIGVRALGRITDPSGISAMLREPSGIAENSQAYYGTFTYDSE</sequence>
<protein>
    <submittedName>
        <fullName evidence="1">Uncharacterized protein</fullName>
    </submittedName>
</protein>
<dbReference type="AlphaFoldDB" id="A0AAD7MGS9"/>
<comment type="caution">
    <text evidence="1">The sequence shown here is derived from an EMBL/GenBank/DDBJ whole genome shotgun (WGS) entry which is preliminary data.</text>
</comment>
<gene>
    <name evidence="1" type="ORF">B0H16DRAFT_1476481</name>
</gene>
<dbReference type="EMBL" id="JARKIB010000285">
    <property type="protein sequence ID" value="KAJ7716861.1"/>
    <property type="molecule type" value="Genomic_DNA"/>
</dbReference>
<keyword evidence="2" id="KW-1185">Reference proteome</keyword>
<accession>A0AAD7MGS9</accession>
<proteinExistence type="predicted"/>
<name>A0AAD7MGS9_9AGAR</name>